<proteinExistence type="predicted"/>
<sequence length="243" mass="26792">MKNSTMNVIIASVAAVILVAVAVNGYKDRNQAQNSVSVTGMASRDFVSDLIVWRGSYSVKDFNLASGYKKLETDAEKVKKYLIDNGLEESDFVFSAVSFYKDYTTTYHQGGGSTSTFNGYVLSQSVEITSNEVDRIEGLSRNVTSLINQGVEFSSEAPQYYYTKLSELKLEMIAQASEDGLRRAQQIVENAGGKIKDLQSASLGVFQITAQNSNEEYSYGGTFNTWSKGKTATITVRLKYQVK</sequence>
<organism evidence="1 2">
    <name type="scientific">Candidatus Merdimorpha stercoravium</name>
    <dbReference type="NCBI Taxonomy" id="2840863"/>
    <lineage>
        <taxon>Bacteria</taxon>
        <taxon>Pseudomonadati</taxon>
        <taxon>Bacteroidota</taxon>
        <taxon>Flavobacteriia</taxon>
        <taxon>Flavobacteriales</taxon>
        <taxon>Candidatus Merdimorpha</taxon>
    </lineage>
</organism>
<reference evidence="1" key="1">
    <citation type="submission" date="2020-10" db="EMBL/GenBank/DDBJ databases">
        <authorList>
            <person name="Gilroy R."/>
        </authorList>
    </citation>
    <scope>NUCLEOTIDE SEQUENCE</scope>
    <source>
        <strain evidence="1">1383</strain>
    </source>
</reference>
<comment type="caution">
    <text evidence="1">The sequence shown here is derived from an EMBL/GenBank/DDBJ whole genome shotgun (WGS) entry which is preliminary data.</text>
</comment>
<dbReference type="PIRSF" id="PIRSF029033">
    <property type="entry name" value="UCP029033"/>
    <property type="match status" value="1"/>
</dbReference>
<dbReference type="PANTHER" id="PTHR34387:SF2">
    <property type="entry name" value="SLR1258 PROTEIN"/>
    <property type="match status" value="1"/>
</dbReference>
<dbReference type="InterPro" id="IPR052022">
    <property type="entry name" value="26kDa_periplasmic_antigen"/>
</dbReference>
<dbReference type="Proteomes" id="UP000824161">
    <property type="component" value="Unassembled WGS sequence"/>
</dbReference>
<reference evidence="1" key="2">
    <citation type="journal article" date="2021" name="PeerJ">
        <title>Extensive microbial diversity within the chicken gut microbiome revealed by metagenomics and culture.</title>
        <authorList>
            <person name="Gilroy R."/>
            <person name="Ravi A."/>
            <person name="Getino M."/>
            <person name="Pursley I."/>
            <person name="Horton D.L."/>
            <person name="Alikhan N.F."/>
            <person name="Baker D."/>
            <person name="Gharbi K."/>
            <person name="Hall N."/>
            <person name="Watson M."/>
            <person name="Adriaenssens E.M."/>
            <person name="Foster-Nyarko E."/>
            <person name="Jarju S."/>
            <person name="Secka A."/>
            <person name="Antonio M."/>
            <person name="Oren A."/>
            <person name="Chaudhuri R.R."/>
            <person name="La Ragione R."/>
            <person name="Hildebrand F."/>
            <person name="Pallen M.J."/>
        </authorList>
    </citation>
    <scope>NUCLEOTIDE SEQUENCE</scope>
    <source>
        <strain evidence="1">1383</strain>
    </source>
</reference>
<dbReference type="InterPro" id="IPR016907">
    <property type="entry name" value="UCP029033"/>
</dbReference>
<dbReference type="Gene3D" id="3.30.70.2970">
    <property type="entry name" value="Protein of unknown function (DUF541), domain 2"/>
    <property type="match status" value="1"/>
</dbReference>
<evidence type="ECO:0000313" key="1">
    <source>
        <dbReference type="EMBL" id="HIT97868.1"/>
    </source>
</evidence>
<gene>
    <name evidence="1" type="ORF">IAC44_03420</name>
</gene>
<protein>
    <submittedName>
        <fullName evidence="1">SIMPL domain-containing protein</fullName>
    </submittedName>
</protein>
<accession>A0A9D1H9E3</accession>
<dbReference type="InterPro" id="IPR007497">
    <property type="entry name" value="SIMPL/DUF541"/>
</dbReference>
<dbReference type="EMBL" id="DVLY01000080">
    <property type="protein sequence ID" value="HIT97868.1"/>
    <property type="molecule type" value="Genomic_DNA"/>
</dbReference>
<dbReference type="Gene3D" id="3.30.110.170">
    <property type="entry name" value="Protein of unknown function (DUF541), domain 1"/>
    <property type="match status" value="1"/>
</dbReference>
<dbReference type="Pfam" id="PF04402">
    <property type="entry name" value="SIMPL"/>
    <property type="match status" value="1"/>
</dbReference>
<dbReference type="GO" id="GO:0006974">
    <property type="term" value="P:DNA damage response"/>
    <property type="evidence" value="ECO:0007669"/>
    <property type="project" value="TreeGrafter"/>
</dbReference>
<evidence type="ECO:0000313" key="2">
    <source>
        <dbReference type="Proteomes" id="UP000824161"/>
    </source>
</evidence>
<dbReference type="AlphaFoldDB" id="A0A9D1H9E3"/>
<name>A0A9D1H9E3_9FLAO</name>
<dbReference type="PANTHER" id="PTHR34387">
    <property type="entry name" value="SLR1258 PROTEIN"/>
    <property type="match status" value="1"/>
</dbReference>